<evidence type="ECO:0000313" key="2">
    <source>
        <dbReference type="EMBL" id="AAZ28622.1"/>
    </source>
</evidence>
<keyword evidence="1" id="KW-1133">Transmembrane helix</keyword>
<gene>
    <name evidence="2" type="ordered locus">CPS_2087</name>
</gene>
<organism evidence="2 3">
    <name type="scientific">Colwellia psychrerythraea (strain 34H / ATCC BAA-681)</name>
    <name type="common">Vibrio psychroerythus</name>
    <dbReference type="NCBI Taxonomy" id="167879"/>
    <lineage>
        <taxon>Bacteria</taxon>
        <taxon>Pseudomonadati</taxon>
        <taxon>Pseudomonadota</taxon>
        <taxon>Gammaproteobacteria</taxon>
        <taxon>Alteromonadales</taxon>
        <taxon>Colwelliaceae</taxon>
        <taxon>Colwellia</taxon>
    </lineage>
</organism>
<sequence length="45" mass="5532">MLAHMKWEYEYIAMMLLVIPVIVTDKLPLQLIQFRKQYYKKSLMI</sequence>
<dbReference type="KEGG" id="cps:CPS_2087"/>
<dbReference type="Proteomes" id="UP000000547">
    <property type="component" value="Chromosome"/>
</dbReference>
<name>Q483F3_COLP3</name>
<evidence type="ECO:0000313" key="3">
    <source>
        <dbReference type="Proteomes" id="UP000000547"/>
    </source>
</evidence>
<dbReference type="HOGENOM" id="CLU_3198489_0_0_6"/>
<feature type="transmembrane region" description="Helical" evidence="1">
    <location>
        <begin position="12"/>
        <end position="32"/>
    </location>
</feature>
<protein>
    <submittedName>
        <fullName evidence="2">Uncharacterized protein</fullName>
    </submittedName>
</protein>
<dbReference type="AlphaFoldDB" id="Q483F3"/>
<evidence type="ECO:0000256" key="1">
    <source>
        <dbReference type="SAM" id="Phobius"/>
    </source>
</evidence>
<proteinExistence type="predicted"/>
<keyword evidence="1" id="KW-0472">Membrane</keyword>
<accession>Q483F3</accession>
<reference evidence="2" key="1">
    <citation type="journal article" date="2005" name="Proc. Natl. Acad. Sci. U.S.A.">
        <title>The psychrophilic lifestyle as revealed by the genome sequence of Colwellia psychrerythraea 34H through genomic and proteomic analyses.</title>
        <authorList>
            <person name="Methe B.A."/>
            <person name="Nelson K.E."/>
            <person name="Deming J.W."/>
            <person name="Momen B."/>
            <person name="Melamud E."/>
            <person name="Zhang X."/>
            <person name="Moult J."/>
            <person name="Madupu R."/>
            <person name="Nelson W.C."/>
            <person name="Dodson R.J."/>
            <person name="Brinkac L.M."/>
            <person name="Daugherty S.C."/>
            <person name="Durkin A.S."/>
            <person name="DeBoy R.T."/>
            <person name="Kolonay J.F."/>
            <person name="Sullivan S.A."/>
            <person name="Zhou L."/>
            <person name="Davidsen T.M."/>
            <person name="Wu M."/>
            <person name="Huston A.L."/>
            <person name="Lewis M."/>
            <person name="Weaver B."/>
            <person name="Weidman J.F."/>
            <person name="Khouri H."/>
            <person name="Utterback T.R."/>
            <person name="Feldblyum T.V."/>
            <person name="Fraser C.M."/>
        </authorList>
    </citation>
    <scope>NUCLEOTIDE SEQUENCE [LARGE SCALE GENOMIC DNA]</scope>
    <source>
        <strain evidence="2">34H</strain>
    </source>
</reference>
<keyword evidence="1" id="KW-0812">Transmembrane</keyword>
<dbReference type="EMBL" id="CP000083">
    <property type="protein sequence ID" value="AAZ28622.1"/>
    <property type="molecule type" value="Genomic_DNA"/>
</dbReference>